<dbReference type="PATRIC" id="fig|1408103.3.peg.3785"/>
<evidence type="ECO:0000256" key="5">
    <source>
        <dbReference type="ARBA" id="ARBA00022980"/>
    </source>
</evidence>
<proteinExistence type="inferred from homology"/>
<evidence type="ECO:0000313" key="11">
    <source>
        <dbReference type="EMBL" id="KKK36852.1"/>
    </source>
</evidence>
<feature type="coiled-coil region" evidence="9">
    <location>
        <begin position="44"/>
        <end position="85"/>
    </location>
</feature>
<dbReference type="PROSITE" id="PS00651">
    <property type="entry name" value="RIBOSOMAL_L9"/>
    <property type="match status" value="1"/>
</dbReference>
<evidence type="ECO:0000256" key="2">
    <source>
        <dbReference type="ARBA" id="ARBA00010605"/>
    </source>
</evidence>
<comment type="similarity">
    <text evidence="2 8">Belongs to the bacterial ribosomal protein bL9 family.</text>
</comment>
<gene>
    <name evidence="8" type="primary">rplI</name>
    <name evidence="11" type="ORF">WQ57_17010</name>
</gene>
<organism evidence="11 12">
    <name type="scientific">Mesobacillus campisalis</name>
    <dbReference type="NCBI Taxonomy" id="1408103"/>
    <lineage>
        <taxon>Bacteria</taxon>
        <taxon>Bacillati</taxon>
        <taxon>Bacillota</taxon>
        <taxon>Bacilli</taxon>
        <taxon>Bacillales</taxon>
        <taxon>Bacillaceae</taxon>
        <taxon>Mesobacillus</taxon>
    </lineage>
</organism>
<sequence length="149" mass="16382">MKVIFLKDVKGKGKKGEVKNVADGYAHNFLIKQGLAVEASSAAMSSLSAQKKKEEKQAEEELKQAEELKEKVEKLTVELTAKSGEGGRLFGSITSKQIAEALQKQHKIKIDKRKIELDDAIRALGYTKVPVKLHTDVTATLNVHVKEGN</sequence>
<name>A0A0M2SV66_9BACI</name>
<dbReference type="FunFam" id="3.10.430.100:FF:000002">
    <property type="entry name" value="50S ribosomal protein L9"/>
    <property type="match status" value="1"/>
</dbReference>
<accession>A0A0M2SV66</accession>
<keyword evidence="3 8" id="KW-0699">rRNA-binding</keyword>
<dbReference type="AlphaFoldDB" id="A0A0M2SV66"/>
<dbReference type="InterPro" id="IPR020594">
    <property type="entry name" value="Ribosomal_bL9_bac/chp"/>
</dbReference>
<dbReference type="SUPFAM" id="SSF55658">
    <property type="entry name" value="L9 N-domain-like"/>
    <property type="match status" value="1"/>
</dbReference>
<dbReference type="InterPro" id="IPR036935">
    <property type="entry name" value="Ribosomal_bL9_N_sf"/>
</dbReference>
<dbReference type="FunFam" id="3.40.5.10:FF:000002">
    <property type="entry name" value="50S ribosomal protein L9"/>
    <property type="match status" value="1"/>
</dbReference>
<evidence type="ECO:0000256" key="6">
    <source>
        <dbReference type="ARBA" id="ARBA00023274"/>
    </source>
</evidence>
<protein>
    <recommendedName>
        <fullName evidence="7 8">Large ribosomal subunit protein bL9</fullName>
    </recommendedName>
</protein>
<dbReference type="GO" id="GO:0005840">
    <property type="term" value="C:ribosome"/>
    <property type="evidence" value="ECO:0007669"/>
    <property type="project" value="UniProtKB-KW"/>
</dbReference>
<dbReference type="GO" id="GO:0019843">
    <property type="term" value="F:rRNA binding"/>
    <property type="evidence" value="ECO:0007669"/>
    <property type="project" value="UniProtKB-UniRule"/>
</dbReference>
<dbReference type="RefSeq" id="WP_046524964.1">
    <property type="nucleotide sequence ID" value="NZ_LAYY01000021.1"/>
</dbReference>
<dbReference type="Pfam" id="PF01281">
    <property type="entry name" value="Ribosomal_L9_N"/>
    <property type="match status" value="1"/>
</dbReference>
<dbReference type="Gene3D" id="3.40.5.10">
    <property type="entry name" value="Ribosomal protein L9, N-terminal domain"/>
    <property type="match status" value="1"/>
</dbReference>
<dbReference type="EMBL" id="LAYY01000021">
    <property type="protein sequence ID" value="KKK36852.1"/>
    <property type="molecule type" value="Genomic_DNA"/>
</dbReference>
<dbReference type="PANTHER" id="PTHR21368">
    <property type="entry name" value="50S RIBOSOMAL PROTEIN L9"/>
    <property type="match status" value="1"/>
</dbReference>
<keyword evidence="9" id="KW-0175">Coiled coil</keyword>
<dbReference type="GO" id="GO:1990904">
    <property type="term" value="C:ribonucleoprotein complex"/>
    <property type="evidence" value="ECO:0007669"/>
    <property type="project" value="UniProtKB-KW"/>
</dbReference>
<dbReference type="Pfam" id="PF03948">
    <property type="entry name" value="Ribosomal_L9_C"/>
    <property type="match status" value="1"/>
</dbReference>
<comment type="caution">
    <text evidence="11">The sequence shown here is derived from an EMBL/GenBank/DDBJ whole genome shotgun (WGS) entry which is preliminary data.</text>
</comment>
<dbReference type="GO" id="GO:0006412">
    <property type="term" value="P:translation"/>
    <property type="evidence" value="ECO:0007669"/>
    <property type="project" value="UniProtKB-UniRule"/>
</dbReference>
<dbReference type="InterPro" id="IPR020069">
    <property type="entry name" value="Ribosomal_bL9_C"/>
</dbReference>
<evidence type="ECO:0000259" key="10">
    <source>
        <dbReference type="PROSITE" id="PS00651"/>
    </source>
</evidence>
<comment type="function">
    <text evidence="1 8">Binds to the 23S rRNA.</text>
</comment>
<keyword evidence="5 8" id="KW-0689">Ribosomal protein</keyword>
<dbReference type="Gene3D" id="3.10.430.100">
    <property type="entry name" value="Ribosomal protein L9, C-terminal domain"/>
    <property type="match status" value="1"/>
</dbReference>
<dbReference type="InterPro" id="IPR036791">
    <property type="entry name" value="Ribosomal_bL9_C_sf"/>
</dbReference>
<dbReference type="GO" id="GO:0003735">
    <property type="term" value="F:structural constituent of ribosome"/>
    <property type="evidence" value="ECO:0007669"/>
    <property type="project" value="InterPro"/>
</dbReference>
<dbReference type="InterPro" id="IPR009027">
    <property type="entry name" value="Ribosomal_bL9/RNase_H1_N"/>
</dbReference>
<dbReference type="Proteomes" id="UP000034166">
    <property type="component" value="Unassembled WGS sequence"/>
</dbReference>
<dbReference type="InterPro" id="IPR000244">
    <property type="entry name" value="Ribosomal_bL9"/>
</dbReference>
<evidence type="ECO:0000256" key="7">
    <source>
        <dbReference type="ARBA" id="ARBA00035292"/>
    </source>
</evidence>
<evidence type="ECO:0000256" key="9">
    <source>
        <dbReference type="SAM" id="Coils"/>
    </source>
</evidence>
<keyword evidence="4 8" id="KW-0694">RNA-binding</keyword>
<evidence type="ECO:0000256" key="8">
    <source>
        <dbReference type="HAMAP-Rule" id="MF_00503"/>
    </source>
</evidence>
<reference evidence="11 12" key="1">
    <citation type="submission" date="2015-04" db="EMBL/GenBank/DDBJ databases">
        <title>Taxonomic description and genome sequence of Bacillus campisalis sp. nov., a novel member of the genus Bacillus isolated from solar saltern.</title>
        <authorList>
            <person name="Mathan Kumar R."/>
            <person name="Kaur G."/>
            <person name="Kumar A."/>
            <person name="Singh N.K."/>
            <person name="Kaur N."/>
            <person name="Kumar N."/>
            <person name="Mayilraj S."/>
        </authorList>
    </citation>
    <scope>NUCLEOTIDE SEQUENCE [LARGE SCALE GENOMIC DNA]</scope>
    <source>
        <strain evidence="11 12">SA2-6</strain>
    </source>
</reference>
<feature type="domain" description="Ribosomal protein L9" evidence="10">
    <location>
        <begin position="13"/>
        <end position="40"/>
    </location>
</feature>
<dbReference type="HAMAP" id="MF_00503">
    <property type="entry name" value="Ribosomal_bL9"/>
    <property type="match status" value="1"/>
</dbReference>
<keyword evidence="12" id="KW-1185">Reference proteome</keyword>
<evidence type="ECO:0000256" key="1">
    <source>
        <dbReference type="ARBA" id="ARBA00003058"/>
    </source>
</evidence>
<evidence type="ECO:0000256" key="3">
    <source>
        <dbReference type="ARBA" id="ARBA00022730"/>
    </source>
</evidence>
<evidence type="ECO:0000313" key="12">
    <source>
        <dbReference type="Proteomes" id="UP000034166"/>
    </source>
</evidence>
<evidence type="ECO:0000256" key="4">
    <source>
        <dbReference type="ARBA" id="ARBA00022884"/>
    </source>
</evidence>
<dbReference type="SUPFAM" id="SSF55653">
    <property type="entry name" value="Ribosomal protein L9 C-domain"/>
    <property type="match status" value="1"/>
</dbReference>
<dbReference type="InterPro" id="IPR020070">
    <property type="entry name" value="Ribosomal_bL9_N"/>
</dbReference>
<dbReference type="NCBIfam" id="TIGR00158">
    <property type="entry name" value="L9"/>
    <property type="match status" value="1"/>
</dbReference>
<dbReference type="OrthoDB" id="9788336at2"/>
<keyword evidence="6 8" id="KW-0687">Ribonucleoprotein</keyword>